<evidence type="ECO:0000313" key="7">
    <source>
        <dbReference type="EMBL" id="PWZ14979.1"/>
    </source>
</evidence>
<keyword evidence="4" id="KW-0342">GTP-binding</keyword>
<comment type="similarity">
    <text evidence="1">Belongs to the tubulin family.</text>
</comment>
<evidence type="ECO:0000256" key="5">
    <source>
        <dbReference type="SAM" id="MobiDB-lite"/>
    </source>
</evidence>
<dbReference type="PRINTS" id="PR01161">
    <property type="entry name" value="TUBULIN"/>
</dbReference>
<dbReference type="EMBL" id="NCVQ01000008">
    <property type="protein sequence ID" value="PWZ14979.1"/>
    <property type="molecule type" value="Genomic_DNA"/>
</dbReference>
<dbReference type="PRINTS" id="PR01163">
    <property type="entry name" value="BETATUBULIN"/>
</dbReference>
<feature type="region of interest" description="Disordered" evidence="5">
    <location>
        <begin position="18"/>
        <end position="37"/>
    </location>
</feature>
<keyword evidence="3" id="KW-0547">Nucleotide-binding</keyword>
<dbReference type="GO" id="GO:0005525">
    <property type="term" value="F:GTP binding"/>
    <property type="evidence" value="ECO:0007669"/>
    <property type="project" value="UniProtKB-KW"/>
</dbReference>
<evidence type="ECO:0000313" key="8">
    <source>
        <dbReference type="Proteomes" id="UP000251960"/>
    </source>
</evidence>
<dbReference type="InterPro" id="IPR002453">
    <property type="entry name" value="Beta_tubulin"/>
</dbReference>
<dbReference type="GO" id="GO:0007017">
    <property type="term" value="P:microtubule-based process"/>
    <property type="evidence" value="ECO:0007669"/>
    <property type="project" value="InterPro"/>
</dbReference>
<reference evidence="7 8" key="1">
    <citation type="journal article" date="2018" name="Nat. Genet.">
        <title>Extensive intraspecific gene order and gene structural variations between Mo17 and other maize genomes.</title>
        <authorList>
            <person name="Sun S."/>
            <person name="Zhou Y."/>
            <person name="Chen J."/>
            <person name="Shi J."/>
            <person name="Zhao H."/>
            <person name="Zhao H."/>
            <person name="Song W."/>
            <person name="Zhang M."/>
            <person name="Cui Y."/>
            <person name="Dong X."/>
            <person name="Liu H."/>
            <person name="Ma X."/>
            <person name="Jiao Y."/>
            <person name="Wang B."/>
            <person name="Wei X."/>
            <person name="Stein J.C."/>
            <person name="Glaubitz J.C."/>
            <person name="Lu F."/>
            <person name="Yu G."/>
            <person name="Liang C."/>
            <person name="Fengler K."/>
            <person name="Li B."/>
            <person name="Rafalski A."/>
            <person name="Schnable P.S."/>
            <person name="Ware D.H."/>
            <person name="Buckler E.S."/>
            <person name="Lai J."/>
        </authorList>
    </citation>
    <scope>NUCLEOTIDE SEQUENCE [LARGE SCALE GENOMIC DNA]</scope>
    <source>
        <strain evidence="8">cv. Missouri 17</strain>
        <tissue evidence="7">Seedling</tissue>
    </source>
</reference>
<dbReference type="Gene3D" id="2.130.10.10">
    <property type="entry name" value="YVTN repeat-like/Quinoprotein amine dehydrogenase"/>
    <property type="match status" value="1"/>
</dbReference>
<dbReference type="SUPFAM" id="SSF52490">
    <property type="entry name" value="Tubulin nucleotide-binding domain-like"/>
    <property type="match status" value="1"/>
</dbReference>
<dbReference type="ExpressionAtlas" id="A0A3L6E2B7">
    <property type="expression patterns" value="baseline and differential"/>
</dbReference>
<dbReference type="InterPro" id="IPR000217">
    <property type="entry name" value="Tubulin"/>
</dbReference>
<evidence type="ECO:0000256" key="3">
    <source>
        <dbReference type="ARBA" id="ARBA00022741"/>
    </source>
</evidence>
<dbReference type="InterPro" id="IPR036322">
    <property type="entry name" value="WD40_repeat_dom_sf"/>
</dbReference>
<dbReference type="SMART" id="SM00864">
    <property type="entry name" value="Tubulin"/>
    <property type="match status" value="1"/>
</dbReference>
<dbReference type="Proteomes" id="UP000251960">
    <property type="component" value="Chromosome 7"/>
</dbReference>
<proteinExistence type="inferred from homology"/>
<protein>
    <submittedName>
        <fullName evidence="7">Tubulin beta-1 chain</fullName>
    </submittedName>
</protein>
<dbReference type="SUPFAM" id="SSF50978">
    <property type="entry name" value="WD40 repeat-like"/>
    <property type="match status" value="1"/>
</dbReference>
<name>A0A3L6E2B7_MAIZE</name>
<sequence length="328" mass="36352">MALDPFVAALPSKHVCPPPIGPSSATRPPAARPPSPPSRLFTHNLHIPELMFFKFEMMRCLCEVIADNDTIGCLRRLRSKWSSTSSTEVEKAHSGDVHCVDWNPLDVNYILTGDKIVDFHWNSSDPWTIVSVSDDGESTGGGGTLQIWRMSDLIYRPEDEVLAELENFKAHLASSNNVQPLSGSPANFHVYTALLKPHERIMALDLPHGGHLSHGYQRGRTLAVRRNSCGVYYDGFHVCHSLGGGTVSGMGMLLISKIGEEYPDRMMLTFSVFPSSKVSYTVVEPYNATMSVHRLVENADECMVLDNEALYDICFQTLKLTTPSCKLI</sequence>
<dbReference type="InterPro" id="IPR036525">
    <property type="entry name" value="Tubulin/FtsZ_GTPase_sf"/>
</dbReference>
<organism evidence="7 8">
    <name type="scientific">Zea mays</name>
    <name type="common">Maize</name>
    <dbReference type="NCBI Taxonomy" id="4577"/>
    <lineage>
        <taxon>Eukaryota</taxon>
        <taxon>Viridiplantae</taxon>
        <taxon>Streptophyta</taxon>
        <taxon>Embryophyta</taxon>
        <taxon>Tracheophyta</taxon>
        <taxon>Spermatophyta</taxon>
        <taxon>Magnoliopsida</taxon>
        <taxon>Liliopsida</taxon>
        <taxon>Poales</taxon>
        <taxon>Poaceae</taxon>
        <taxon>PACMAD clade</taxon>
        <taxon>Panicoideae</taxon>
        <taxon>Andropogonodae</taxon>
        <taxon>Andropogoneae</taxon>
        <taxon>Tripsacinae</taxon>
        <taxon>Zea</taxon>
    </lineage>
</organism>
<evidence type="ECO:0000256" key="4">
    <source>
        <dbReference type="ARBA" id="ARBA00023134"/>
    </source>
</evidence>
<gene>
    <name evidence="7" type="primary">TUBB1_1</name>
    <name evidence="7" type="ORF">Zm00014a_030974</name>
</gene>
<dbReference type="Gene3D" id="3.40.50.1440">
    <property type="entry name" value="Tubulin/FtsZ, GTPase domain"/>
    <property type="match status" value="1"/>
</dbReference>
<dbReference type="GO" id="GO:0003924">
    <property type="term" value="F:GTPase activity"/>
    <property type="evidence" value="ECO:0007669"/>
    <property type="project" value="InterPro"/>
</dbReference>
<dbReference type="Pfam" id="PF00464">
    <property type="entry name" value="SHMT"/>
    <property type="match status" value="1"/>
</dbReference>
<dbReference type="SUPFAM" id="SSF53383">
    <property type="entry name" value="PLP-dependent transferases"/>
    <property type="match status" value="1"/>
</dbReference>
<comment type="caution">
    <text evidence="7">The sequence shown here is derived from an EMBL/GenBank/DDBJ whole genome shotgun (WGS) entry which is preliminary data.</text>
</comment>
<dbReference type="GO" id="GO:0005874">
    <property type="term" value="C:microtubule"/>
    <property type="evidence" value="ECO:0007669"/>
    <property type="project" value="UniProtKB-KW"/>
</dbReference>
<evidence type="ECO:0000256" key="2">
    <source>
        <dbReference type="ARBA" id="ARBA00022701"/>
    </source>
</evidence>
<accession>A0A3L6E2B7</accession>
<dbReference type="PANTHER" id="PTHR11588">
    <property type="entry name" value="TUBULIN"/>
    <property type="match status" value="1"/>
</dbReference>
<dbReference type="InterPro" id="IPR003008">
    <property type="entry name" value="Tubulin_FtsZ_GTPase"/>
</dbReference>
<keyword evidence="2" id="KW-0493">Microtubule</keyword>
<dbReference type="AlphaFoldDB" id="A0A3L6E2B7"/>
<dbReference type="InterPro" id="IPR039429">
    <property type="entry name" value="SHMT-like_dom"/>
</dbReference>
<dbReference type="InterPro" id="IPR015943">
    <property type="entry name" value="WD40/YVTN_repeat-like_dom_sf"/>
</dbReference>
<dbReference type="Pfam" id="PF00091">
    <property type="entry name" value="Tubulin"/>
    <property type="match status" value="1"/>
</dbReference>
<dbReference type="InterPro" id="IPR015424">
    <property type="entry name" value="PyrdxlP-dep_Trfase"/>
</dbReference>
<evidence type="ECO:0000259" key="6">
    <source>
        <dbReference type="SMART" id="SM00864"/>
    </source>
</evidence>
<dbReference type="GO" id="GO:0005200">
    <property type="term" value="F:structural constituent of cytoskeleton"/>
    <property type="evidence" value="ECO:0007669"/>
    <property type="project" value="InterPro"/>
</dbReference>
<evidence type="ECO:0000256" key="1">
    <source>
        <dbReference type="ARBA" id="ARBA00009636"/>
    </source>
</evidence>
<feature type="domain" description="Tubulin/FtsZ GTPase" evidence="6">
    <location>
        <begin position="128"/>
        <end position="324"/>
    </location>
</feature>